<accession>A0A8S5T0U3</accession>
<organism evidence="1">
    <name type="scientific">Siphoviridae sp. ctiJm4</name>
    <dbReference type="NCBI Taxonomy" id="2827916"/>
    <lineage>
        <taxon>Viruses</taxon>
        <taxon>Duplodnaviria</taxon>
        <taxon>Heunggongvirae</taxon>
        <taxon>Uroviricota</taxon>
        <taxon>Caudoviricetes</taxon>
    </lineage>
</organism>
<sequence>MKDLNKKDLQRFTVYDSGYCTLQNLIRSDLVEEIGKNTGIYGWNWSAYRVKGTNAVILDSYRNGLRQWFKNFEAVRSELEEIDRQCVKLWAKTEEEKAQILKDLQNLLTD</sequence>
<proteinExistence type="predicted"/>
<name>A0A8S5T0U3_9CAUD</name>
<dbReference type="EMBL" id="BK032724">
    <property type="protein sequence ID" value="DAF56949.1"/>
    <property type="molecule type" value="Genomic_DNA"/>
</dbReference>
<reference evidence="1" key="1">
    <citation type="journal article" date="2021" name="Proc. Natl. Acad. Sci. U.S.A.">
        <title>A Catalog of Tens of Thousands of Viruses from Human Metagenomes Reveals Hidden Associations with Chronic Diseases.</title>
        <authorList>
            <person name="Tisza M.J."/>
            <person name="Buck C.B."/>
        </authorList>
    </citation>
    <scope>NUCLEOTIDE SEQUENCE</scope>
    <source>
        <strain evidence="1">CtiJm4</strain>
    </source>
</reference>
<protein>
    <submittedName>
        <fullName evidence="1">Uncharacterized protein</fullName>
    </submittedName>
</protein>
<evidence type="ECO:0000313" key="1">
    <source>
        <dbReference type="EMBL" id="DAF56949.1"/>
    </source>
</evidence>